<gene>
    <name evidence="1" type="ORF">C427_1183</name>
</gene>
<reference evidence="1 2" key="1">
    <citation type="journal article" date="2013" name="Genome Announc.">
        <title>Complete Genome Sequence of Glaciecola psychrophila Strain 170T.</title>
        <authorList>
            <person name="Yin J."/>
            <person name="Chen J."/>
            <person name="Liu G."/>
            <person name="Yu Y."/>
            <person name="Song L."/>
            <person name="Wang X."/>
            <person name="Qu X."/>
        </authorList>
    </citation>
    <scope>NUCLEOTIDE SEQUENCE [LARGE SCALE GENOMIC DNA]</scope>
    <source>
        <strain evidence="1 2">170</strain>
    </source>
</reference>
<name>K6YWC9_9ALTE</name>
<organism evidence="1 2">
    <name type="scientific">Paraglaciecola psychrophila 170</name>
    <dbReference type="NCBI Taxonomy" id="1129794"/>
    <lineage>
        <taxon>Bacteria</taxon>
        <taxon>Pseudomonadati</taxon>
        <taxon>Pseudomonadota</taxon>
        <taxon>Gammaproteobacteria</taxon>
        <taxon>Alteromonadales</taxon>
        <taxon>Alteromonadaceae</taxon>
        <taxon>Paraglaciecola</taxon>
    </lineage>
</organism>
<proteinExistence type="predicted"/>
<dbReference type="AlphaFoldDB" id="K6YWC9"/>
<sequence>MTVTCMVILWSFSNNDAKVCKAGNRKINNKTLGTENKIGKSGWLGLTHA</sequence>
<evidence type="ECO:0000313" key="1">
    <source>
        <dbReference type="EMBL" id="AGH43292.1"/>
    </source>
</evidence>
<keyword evidence="2" id="KW-1185">Reference proteome</keyword>
<dbReference type="PATRIC" id="fig|1129794.4.peg.1173"/>
<dbReference type="EMBL" id="CP003837">
    <property type="protein sequence ID" value="AGH43292.1"/>
    <property type="molecule type" value="Genomic_DNA"/>
</dbReference>
<dbReference type="HOGENOM" id="CLU_3138783_0_0_6"/>
<evidence type="ECO:0000313" key="2">
    <source>
        <dbReference type="Proteomes" id="UP000011864"/>
    </source>
</evidence>
<accession>K6YWC9</accession>
<dbReference type="KEGG" id="gps:C427_1183"/>
<protein>
    <submittedName>
        <fullName evidence="1">Uncharacterized protein</fullName>
    </submittedName>
</protein>
<dbReference type="Proteomes" id="UP000011864">
    <property type="component" value="Chromosome"/>
</dbReference>